<dbReference type="SUPFAM" id="SSF46626">
    <property type="entry name" value="Cytochrome c"/>
    <property type="match status" value="2"/>
</dbReference>
<keyword evidence="3 4" id="KW-0408">Iron</keyword>
<dbReference type="GO" id="GO:0004130">
    <property type="term" value="F:cytochrome-c peroxidase activity"/>
    <property type="evidence" value="ECO:0007669"/>
    <property type="project" value="TreeGrafter"/>
</dbReference>
<dbReference type="InterPro" id="IPR036909">
    <property type="entry name" value="Cyt_c-like_dom_sf"/>
</dbReference>
<dbReference type="Proteomes" id="UP000075502">
    <property type="component" value="Unassembled WGS sequence"/>
</dbReference>
<keyword evidence="2 4" id="KW-0479">Metal-binding</keyword>
<evidence type="ECO:0000256" key="3">
    <source>
        <dbReference type="ARBA" id="ARBA00023004"/>
    </source>
</evidence>
<dbReference type="Gene3D" id="2.130.10.10">
    <property type="entry name" value="YVTN repeat-like/Quinoprotein amine dehydrogenase"/>
    <property type="match status" value="2"/>
</dbReference>
<dbReference type="GO" id="GO:0009055">
    <property type="term" value="F:electron transfer activity"/>
    <property type="evidence" value="ECO:0007669"/>
    <property type="project" value="InterPro"/>
</dbReference>
<protein>
    <submittedName>
        <fullName evidence="7">Cytochrome-c peroxidase</fullName>
    </submittedName>
</protein>
<evidence type="ECO:0000313" key="7">
    <source>
        <dbReference type="EMBL" id="KYG06061.1"/>
    </source>
</evidence>
<evidence type="ECO:0000256" key="1">
    <source>
        <dbReference type="ARBA" id="ARBA00022617"/>
    </source>
</evidence>
<dbReference type="GO" id="GO:0020037">
    <property type="term" value="F:heme binding"/>
    <property type="evidence" value="ECO:0007669"/>
    <property type="project" value="InterPro"/>
</dbReference>
<dbReference type="Gene3D" id="1.10.760.10">
    <property type="entry name" value="Cytochrome c-like domain"/>
    <property type="match status" value="2"/>
</dbReference>
<dbReference type="InterPro" id="IPR015943">
    <property type="entry name" value="WD40/YVTN_repeat-like_dom_sf"/>
</dbReference>
<dbReference type="InterPro" id="IPR009056">
    <property type="entry name" value="Cyt_c-like_dom"/>
</dbReference>
<dbReference type="AlphaFoldDB" id="A0A150TMX9"/>
<evidence type="ECO:0000259" key="6">
    <source>
        <dbReference type="PROSITE" id="PS51007"/>
    </source>
</evidence>
<feature type="domain" description="Cytochrome c" evidence="6">
    <location>
        <begin position="519"/>
        <end position="615"/>
    </location>
</feature>
<feature type="region of interest" description="Disordered" evidence="5">
    <location>
        <begin position="42"/>
        <end position="68"/>
    </location>
</feature>
<reference evidence="7 8" key="1">
    <citation type="submission" date="2014-02" db="EMBL/GenBank/DDBJ databases">
        <title>The small core and large imbalanced accessory genome model reveals a collaborative survival strategy of Sorangium cellulosum strains in nature.</title>
        <authorList>
            <person name="Han K."/>
            <person name="Peng R."/>
            <person name="Blom J."/>
            <person name="Li Y.-Z."/>
        </authorList>
    </citation>
    <scope>NUCLEOTIDE SEQUENCE [LARGE SCALE GENOMIC DNA]</scope>
    <source>
        <strain evidence="7 8">So0007-03</strain>
    </source>
</reference>
<dbReference type="EMBL" id="JEME01001807">
    <property type="protein sequence ID" value="KYG06061.1"/>
    <property type="molecule type" value="Genomic_DNA"/>
</dbReference>
<dbReference type="PANTHER" id="PTHR30600">
    <property type="entry name" value="CYTOCHROME C PEROXIDASE-RELATED"/>
    <property type="match status" value="1"/>
</dbReference>
<dbReference type="PROSITE" id="PS51007">
    <property type="entry name" value="CYTC"/>
    <property type="match status" value="1"/>
</dbReference>
<name>A0A150TMX9_SORCE</name>
<keyword evidence="1 4" id="KW-0349">Heme</keyword>
<proteinExistence type="predicted"/>
<evidence type="ECO:0000313" key="8">
    <source>
        <dbReference type="Proteomes" id="UP000075502"/>
    </source>
</evidence>
<keyword evidence="7" id="KW-0575">Peroxidase</keyword>
<accession>A0A150TMX9</accession>
<evidence type="ECO:0000256" key="2">
    <source>
        <dbReference type="ARBA" id="ARBA00022723"/>
    </source>
</evidence>
<comment type="caution">
    <text evidence="7">The sequence shown here is derived from an EMBL/GenBank/DDBJ whole genome shotgun (WGS) entry which is preliminary data.</text>
</comment>
<sequence length="615" mass="64565">MLALAEQPATSGGLMHRNLSRTTPHLALAALSAIAAGVAACSSHPDDSAHRLPSSPAIDEPPPPISGGTLLIARDGHTAVAADPDRDGVWVVDTDGGEPRAIPLARGDEPGRVVEDGAGRVHVALRRAGELATIDVGTAKVLDRRAVCPAPRGLAYDASLDAIHVACAGGELVTLPAQGGAALRKLRLDADLRDVIVEGDRLLVSRFKSAETLVVGPDGAVLSRRSLPWFSAHAAIASDYRPSVAWRMVALPGGGAAMVHQRALTSPVVLAPTGYYEAAGCDGGILHGAVSVLPPASAAPGDGAELPTPALWQIALPVDIAVAPDGKRAAVVGAGSYTTELIDLDTITSEDASGTCGRYNQWEHSNQPIAVAFTTRGRLVVQFRESARIEVRDLDTLDRVGIDLPGDSVRDPGHALFHEPPLGSRGIACASCHPEAQEDGHTWRFDKLGLRRTQTVAGGVLKTAPFHWSGDQSDLTHLMREVFASRMGGSWPGDRNVEHLERFLDSVPAFPASPPDDLAAVRRGEALFHDPQVGCAKCHAGPMLTNNLNEDVGFGEAFQVPSLIGLSARAPFMHDGCARTLRDRFDPACGGDRHGDVSALAPAQLDDLVAYLESL</sequence>
<evidence type="ECO:0000256" key="4">
    <source>
        <dbReference type="PROSITE-ProRule" id="PRU00433"/>
    </source>
</evidence>
<keyword evidence="7" id="KW-0560">Oxidoreductase</keyword>
<organism evidence="7 8">
    <name type="scientific">Sorangium cellulosum</name>
    <name type="common">Polyangium cellulosum</name>
    <dbReference type="NCBI Taxonomy" id="56"/>
    <lineage>
        <taxon>Bacteria</taxon>
        <taxon>Pseudomonadati</taxon>
        <taxon>Myxococcota</taxon>
        <taxon>Polyangia</taxon>
        <taxon>Polyangiales</taxon>
        <taxon>Polyangiaceae</taxon>
        <taxon>Sorangium</taxon>
    </lineage>
</organism>
<evidence type="ECO:0000256" key="5">
    <source>
        <dbReference type="SAM" id="MobiDB-lite"/>
    </source>
</evidence>
<dbReference type="SUPFAM" id="SSF50974">
    <property type="entry name" value="Nitrous oxide reductase, N-terminal domain"/>
    <property type="match status" value="1"/>
</dbReference>
<dbReference type="GO" id="GO:0046872">
    <property type="term" value="F:metal ion binding"/>
    <property type="evidence" value="ECO:0007669"/>
    <property type="project" value="UniProtKB-KW"/>
</dbReference>
<gene>
    <name evidence="7" type="ORF">BE21_37050</name>
</gene>
<dbReference type="PANTHER" id="PTHR30600:SF9">
    <property type="entry name" value="BLR7738 PROTEIN"/>
    <property type="match status" value="1"/>
</dbReference>
<dbReference type="InterPro" id="IPR011045">
    <property type="entry name" value="N2O_reductase_N"/>
</dbReference>
<dbReference type="InterPro" id="IPR051395">
    <property type="entry name" value="Cytochrome_c_Peroxidase/MauG"/>
</dbReference>